<evidence type="ECO:0000313" key="3">
    <source>
        <dbReference type="EMBL" id="KAK1627177.1"/>
    </source>
</evidence>
<evidence type="ECO:0000256" key="1">
    <source>
        <dbReference type="SAM" id="MobiDB-lite"/>
    </source>
</evidence>
<organism evidence="3 4">
    <name type="scientific">Lolium multiflorum</name>
    <name type="common">Italian ryegrass</name>
    <name type="synonym">Lolium perenne subsp. multiflorum</name>
    <dbReference type="NCBI Taxonomy" id="4521"/>
    <lineage>
        <taxon>Eukaryota</taxon>
        <taxon>Viridiplantae</taxon>
        <taxon>Streptophyta</taxon>
        <taxon>Embryophyta</taxon>
        <taxon>Tracheophyta</taxon>
        <taxon>Spermatophyta</taxon>
        <taxon>Magnoliopsida</taxon>
        <taxon>Liliopsida</taxon>
        <taxon>Poales</taxon>
        <taxon>Poaceae</taxon>
        <taxon>BOP clade</taxon>
        <taxon>Pooideae</taxon>
        <taxon>Poodae</taxon>
        <taxon>Poeae</taxon>
        <taxon>Poeae Chloroplast Group 2 (Poeae type)</taxon>
        <taxon>Loliodinae</taxon>
        <taxon>Loliinae</taxon>
        <taxon>Lolium</taxon>
    </lineage>
</organism>
<protein>
    <recommendedName>
        <fullName evidence="2">DUF6598 domain-containing protein</fullName>
    </recommendedName>
</protein>
<dbReference type="Proteomes" id="UP001231189">
    <property type="component" value="Unassembled WGS sequence"/>
</dbReference>
<sequence length="394" mass="43839">MEVDGCGDEPAPSPVLVRGKKRPPSPSTSPGHGEGSPTSDEDDNPWAVTDDEDEDEYQGKYRPFTVDEFPRASTYDEQDALDTNPEISLRGPKLLWSVRPFKPEIGRHPCGAYYQLSNESEISVNNVRTIDCSNKCRCHVMDLLQFIDLKIAGYRHAQPGSAKIFGFFATRDRIEPLRNYVYRREIGNCEVVTVKPKTGMARLSLGSPARGIGMTSHVLFEFKLCVRSEAPPENGPKDDLLIAGCAEFSKIMETKSFIQNRRIYGEKCGLDVKFLVVMNAVQAFVDVEILRAPACGFNLNLYAKTSGFSDVIRLYRGSADTGCRMSSVVAVEIRSYLDLRIEGTPKDDGGVSQELLSCVWEDSFDSCYHGEVDKVVDLDESTSISVKITWRSVD</sequence>
<dbReference type="PANTHER" id="PTHR33065">
    <property type="entry name" value="OS07G0486400 PROTEIN"/>
    <property type="match status" value="1"/>
</dbReference>
<dbReference type="InterPro" id="IPR046533">
    <property type="entry name" value="DUF6598"/>
</dbReference>
<dbReference type="Pfam" id="PF20241">
    <property type="entry name" value="DUF6598"/>
    <property type="match status" value="1"/>
</dbReference>
<keyword evidence="4" id="KW-1185">Reference proteome</keyword>
<gene>
    <name evidence="3" type="ORF">QYE76_001492</name>
</gene>
<dbReference type="EMBL" id="JAUUTY010000005">
    <property type="protein sequence ID" value="KAK1627177.1"/>
    <property type="molecule type" value="Genomic_DNA"/>
</dbReference>
<dbReference type="AlphaFoldDB" id="A0AAD8RN10"/>
<reference evidence="3" key="1">
    <citation type="submission" date="2023-07" db="EMBL/GenBank/DDBJ databases">
        <title>A chromosome-level genome assembly of Lolium multiflorum.</title>
        <authorList>
            <person name="Chen Y."/>
            <person name="Copetti D."/>
            <person name="Kolliker R."/>
            <person name="Studer B."/>
        </authorList>
    </citation>
    <scope>NUCLEOTIDE SEQUENCE</scope>
    <source>
        <strain evidence="3">02402/16</strain>
        <tissue evidence="3">Leaf</tissue>
    </source>
</reference>
<feature type="region of interest" description="Disordered" evidence="1">
    <location>
        <begin position="1"/>
        <end position="63"/>
    </location>
</feature>
<dbReference type="PANTHER" id="PTHR33065:SF96">
    <property type="entry name" value="DUF6598 DOMAIN-CONTAINING PROTEIN"/>
    <property type="match status" value="1"/>
</dbReference>
<evidence type="ECO:0000313" key="4">
    <source>
        <dbReference type="Proteomes" id="UP001231189"/>
    </source>
</evidence>
<proteinExistence type="predicted"/>
<name>A0AAD8RN10_LOLMU</name>
<feature type="compositionally biased region" description="Acidic residues" evidence="1">
    <location>
        <begin position="39"/>
        <end position="56"/>
    </location>
</feature>
<evidence type="ECO:0000259" key="2">
    <source>
        <dbReference type="Pfam" id="PF20241"/>
    </source>
</evidence>
<comment type="caution">
    <text evidence="3">The sequence shown here is derived from an EMBL/GenBank/DDBJ whole genome shotgun (WGS) entry which is preliminary data.</text>
</comment>
<accession>A0AAD8RN10</accession>
<feature type="domain" description="DUF6598" evidence="2">
    <location>
        <begin position="143"/>
        <end position="387"/>
    </location>
</feature>